<feature type="transmembrane region" description="Helical" evidence="7">
    <location>
        <begin position="169"/>
        <end position="192"/>
    </location>
</feature>
<name>A0A8J6JCF4_9FIRM</name>
<proteinExistence type="inferred from homology"/>
<comment type="similarity">
    <text evidence="2">Belongs to the GSP F family.</text>
</comment>
<keyword evidence="5 7" id="KW-1133">Transmembrane helix</keyword>
<keyword evidence="4 7" id="KW-0812">Transmembrane</keyword>
<keyword evidence="6 7" id="KW-0472">Membrane</keyword>
<dbReference type="AlphaFoldDB" id="A0A8J6JCF4"/>
<dbReference type="InterPro" id="IPR018076">
    <property type="entry name" value="T2SS_GspF_dom"/>
</dbReference>
<dbReference type="GO" id="GO:0005886">
    <property type="term" value="C:plasma membrane"/>
    <property type="evidence" value="ECO:0007669"/>
    <property type="project" value="UniProtKB-SubCell"/>
</dbReference>
<evidence type="ECO:0000256" key="2">
    <source>
        <dbReference type="ARBA" id="ARBA00005745"/>
    </source>
</evidence>
<sequence length="403" mass="43600">MAAFKYKAISRDGANVTGVVEAYDEFEAVEKIKETCRIVTSISEATAAAGFLQKEIVPSKISQKSLALLCSQFSIILTAGLPVVRAVELIAVQTADKQLKKLLSQVAEDVAGGYSLAQSFENKGGKLLPSTLIETLRAGEESGTLEIAFQKLHVYYDRSYKVKAKVRSAMMYPIFLCVLAVAVIAFIMGFTMPVFTDMFSSMDIDMPLLTRALIGFSRFCGRSWPLLLAVAAGLIIGLKYYSATEAGRMRLSRLQLRLPALGKVAVMKGASQLANTMSTMLAAGLPVIRSVAATARVMDNYYMGTRLSSVVVGLEEGRRLGDCLRECGCFPDMLVEMASVGEESGSLEETLDTISTYYDSEVTVATERALSMIQPAITVAMGAIIGVLVIALYLPMFSMYNGM</sequence>
<dbReference type="InterPro" id="IPR042094">
    <property type="entry name" value="T2SS_GspF_sf"/>
</dbReference>
<evidence type="ECO:0000256" key="1">
    <source>
        <dbReference type="ARBA" id="ARBA00004651"/>
    </source>
</evidence>
<evidence type="ECO:0000256" key="5">
    <source>
        <dbReference type="ARBA" id="ARBA00022989"/>
    </source>
</evidence>
<accession>A0A8J6JCF4</accession>
<evidence type="ECO:0000313" key="10">
    <source>
        <dbReference type="Proteomes" id="UP000607645"/>
    </source>
</evidence>
<evidence type="ECO:0000256" key="3">
    <source>
        <dbReference type="ARBA" id="ARBA00022475"/>
    </source>
</evidence>
<evidence type="ECO:0000313" key="9">
    <source>
        <dbReference type="EMBL" id="MBC5737533.1"/>
    </source>
</evidence>
<reference evidence="9" key="1">
    <citation type="submission" date="2020-08" db="EMBL/GenBank/DDBJ databases">
        <title>Genome public.</title>
        <authorList>
            <person name="Liu C."/>
            <person name="Sun Q."/>
        </authorList>
    </citation>
    <scope>NUCLEOTIDE SEQUENCE</scope>
    <source>
        <strain evidence="9">NSJ-52</strain>
    </source>
</reference>
<gene>
    <name evidence="9" type="ORF">H8S62_11005</name>
</gene>
<dbReference type="EMBL" id="JACOPQ010000008">
    <property type="protein sequence ID" value="MBC5737533.1"/>
    <property type="molecule type" value="Genomic_DNA"/>
</dbReference>
<dbReference type="RefSeq" id="WP_155149563.1">
    <property type="nucleotide sequence ID" value="NZ_JACOPQ010000008.1"/>
</dbReference>
<evidence type="ECO:0000259" key="8">
    <source>
        <dbReference type="Pfam" id="PF00482"/>
    </source>
</evidence>
<dbReference type="PRINTS" id="PR00812">
    <property type="entry name" value="BCTERIALGSPF"/>
</dbReference>
<dbReference type="Gene3D" id="1.20.81.30">
    <property type="entry name" value="Type II secretion system (T2SS), domain F"/>
    <property type="match status" value="2"/>
</dbReference>
<comment type="caution">
    <text evidence="9">The sequence shown here is derived from an EMBL/GenBank/DDBJ whole genome shotgun (WGS) entry which is preliminary data.</text>
</comment>
<dbReference type="Pfam" id="PF00482">
    <property type="entry name" value="T2SSF"/>
    <property type="match status" value="2"/>
</dbReference>
<dbReference type="PANTHER" id="PTHR30012:SF0">
    <property type="entry name" value="TYPE II SECRETION SYSTEM PROTEIN F-RELATED"/>
    <property type="match status" value="1"/>
</dbReference>
<keyword evidence="10" id="KW-1185">Reference proteome</keyword>
<feature type="domain" description="Type II secretion system protein GspF" evidence="8">
    <location>
        <begin position="70"/>
        <end position="193"/>
    </location>
</feature>
<feature type="transmembrane region" description="Helical" evidence="7">
    <location>
        <begin position="376"/>
        <end position="396"/>
    </location>
</feature>
<keyword evidence="3" id="KW-1003">Cell membrane</keyword>
<dbReference type="InterPro" id="IPR003004">
    <property type="entry name" value="GspF/PilC"/>
</dbReference>
<evidence type="ECO:0000256" key="6">
    <source>
        <dbReference type="ARBA" id="ARBA00023136"/>
    </source>
</evidence>
<evidence type="ECO:0000256" key="4">
    <source>
        <dbReference type="ARBA" id="ARBA00022692"/>
    </source>
</evidence>
<dbReference type="Proteomes" id="UP000607645">
    <property type="component" value="Unassembled WGS sequence"/>
</dbReference>
<protein>
    <submittedName>
        <fullName evidence="9">Type II secretion system F family protein</fullName>
    </submittedName>
</protein>
<organism evidence="9 10">
    <name type="scientific">Lawsonibacter faecis</name>
    <dbReference type="NCBI Taxonomy" id="2763052"/>
    <lineage>
        <taxon>Bacteria</taxon>
        <taxon>Bacillati</taxon>
        <taxon>Bacillota</taxon>
        <taxon>Clostridia</taxon>
        <taxon>Eubacteriales</taxon>
        <taxon>Oscillospiraceae</taxon>
        <taxon>Lawsonibacter</taxon>
    </lineage>
</organism>
<feature type="domain" description="Type II secretion system protein GspF" evidence="8">
    <location>
        <begin position="274"/>
        <end position="395"/>
    </location>
</feature>
<dbReference type="PANTHER" id="PTHR30012">
    <property type="entry name" value="GENERAL SECRETION PATHWAY PROTEIN"/>
    <property type="match status" value="1"/>
</dbReference>
<feature type="transmembrane region" description="Helical" evidence="7">
    <location>
        <begin position="223"/>
        <end position="241"/>
    </location>
</feature>
<comment type="subcellular location">
    <subcellularLocation>
        <location evidence="1">Cell membrane</location>
        <topology evidence="1">Multi-pass membrane protein</topology>
    </subcellularLocation>
</comment>
<evidence type="ECO:0000256" key="7">
    <source>
        <dbReference type="SAM" id="Phobius"/>
    </source>
</evidence>